<dbReference type="EMBL" id="LLXI01004876">
    <property type="protein sequence ID" value="PKY61047.1"/>
    <property type="molecule type" value="Genomic_DNA"/>
</dbReference>
<dbReference type="AlphaFoldDB" id="A0A2I1HQA1"/>
<reference evidence="2 3" key="1">
    <citation type="submission" date="2015-10" db="EMBL/GenBank/DDBJ databases">
        <title>Genome analyses suggest a sexual origin of heterokaryosis in a supposedly ancient asexual fungus.</title>
        <authorList>
            <person name="Ropars J."/>
            <person name="Sedzielewska K."/>
            <person name="Noel J."/>
            <person name="Charron P."/>
            <person name="Farinelli L."/>
            <person name="Marton T."/>
            <person name="Kruger M."/>
            <person name="Pelin A."/>
            <person name="Brachmann A."/>
            <person name="Corradi N."/>
        </authorList>
    </citation>
    <scope>NUCLEOTIDE SEQUENCE [LARGE SCALE GENOMIC DNA]</scope>
    <source>
        <strain evidence="2 3">A4</strain>
    </source>
</reference>
<feature type="compositionally biased region" description="Polar residues" evidence="1">
    <location>
        <begin position="19"/>
        <end position="33"/>
    </location>
</feature>
<dbReference type="VEuPathDB" id="FungiDB:RhiirA1_463304"/>
<accession>A0A2I1HQA1</accession>
<organism evidence="2 3">
    <name type="scientific">Rhizophagus irregularis</name>
    <dbReference type="NCBI Taxonomy" id="588596"/>
    <lineage>
        <taxon>Eukaryota</taxon>
        <taxon>Fungi</taxon>
        <taxon>Fungi incertae sedis</taxon>
        <taxon>Mucoromycota</taxon>
        <taxon>Glomeromycotina</taxon>
        <taxon>Glomeromycetes</taxon>
        <taxon>Glomerales</taxon>
        <taxon>Glomeraceae</taxon>
        <taxon>Rhizophagus</taxon>
    </lineage>
</organism>
<dbReference type="Proteomes" id="UP000234323">
    <property type="component" value="Unassembled WGS sequence"/>
</dbReference>
<proteinExistence type="predicted"/>
<name>A0A2I1HQA1_9GLOM</name>
<dbReference type="OrthoDB" id="2348364at2759"/>
<evidence type="ECO:0000313" key="3">
    <source>
        <dbReference type="Proteomes" id="UP000234323"/>
    </source>
</evidence>
<feature type="region of interest" description="Disordered" evidence="1">
    <location>
        <begin position="16"/>
        <end position="51"/>
    </location>
</feature>
<evidence type="ECO:0000256" key="1">
    <source>
        <dbReference type="SAM" id="MobiDB-lite"/>
    </source>
</evidence>
<evidence type="ECO:0000313" key="2">
    <source>
        <dbReference type="EMBL" id="PKY61047.1"/>
    </source>
</evidence>
<dbReference type="VEuPathDB" id="FungiDB:FUN_020991"/>
<gene>
    <name evidence="2" type="ORF">RhiirA4_485503</name>
</gene>
<sequence length="120" mass="13853">MIKALIIKEQEALKPISYPKNSTLHNNSQNDLGSRSRRNHPPLEISSIENDLISDTDIKQQTQDITNLQNVYSIEEVPLGPDISFEKASLEDREMDAFLDGEYKKKVSNEIRQRNREKKL</sequence>
<protein>
    <submittedName>
        <fullName evidence="2">Uncharacterized protein</fullName>
    </submittedName>
</protein>
<comment type="caution">
    <text evidence="2">The sequence shown here is derived from an EMBL/GenBank/DDBJ whole genome shotgun (WGS) entry which is preliminary data.</text>
</comment>
<keyword evidence="3" id="KW-1185">Reference proteome</keyword>